<keyword evidence="3" id="KW-1185">Reference proteome</keyword>
<dbReference type="EMBL" id="CVRQ01000020">
    <property type="protein sequence ID" value="CRL38036.1"/>
    <property type="molecule type" value="Genomic_DNA"/>
</dbReference>
<keyword evidence="1" id="KW-0472">Membrane</keyword>
<protein>
    <submittedName>
        <fullName evidence="2">Putative sporulation protein</fullName>
    </submittedName>
</protein>
<evidence type="ECO:0000313" key="2">
    <source>
        <dbReference type="EMBL" id="CRL38036.1"/>
    </source>
</evidence>
<dbReference type="InterPro" id="IPR025664">
    <property type="entry name" value="Spore_III_AC/AD"/>
</dbReference>
<sequence>MLKIGIIGIAAVFFAVLLKRDRPELSMLLSVACGTIIFVFALEQLGTTIEFFKGLLSKLPVEPAFFVTMVKMLGIAYIAEFSSSICKDCGHSAIASQIELFAKGAIVVMSIPVMSCLIELIGELF</sequence>
<proteinExistence type="predicted"/>
<reference evidence="3" key="1">
    <citation type="submission" date="2015-05" db="EMBL/GenBank/DDBJ databases">
        <authorList>
            <consortium name="Pathogen Informatics"/>
        </authorList>
    </citation>
    <scope>NUCLEOTIDE SEQUENCE [LARGE SCALE GENOMIC DNA]</scope>
    <source>
        <strain evidence="3">T1-815</strain>
    </source>
</reference>
<dbReference type="Pfam" id="PF06686">
    <property type="entry name" value="SpoIIIAC"/>
    <property type="match status" value="2"/>
</dbReference>
<feature type="transmembrane region" description="Helical" evidence="1">
    <location>
        <begin position="62"/>
        <end position="79"/>
    </location>
</feature>
<feature type="transmembrane region" description="Helical" evidence="1">
    <location>
        <begin position="25"/>
        <end position="42"/>
    </location>
</feature>
<evidence type="ECO:0000256" key="1">
    <source>
        <dbReference type="SAM" id="Phobius"/>
    </source>
</evidence>
<gene>
    <name evidence="2" type="ORF">T1815_17261</name>
</gene>
<evidence type="ECO:0000313" key="3">
    <source>
        <dbReference type="Proteomes" id="UP000049472"/>
    </source>
</evidence>
<dbReference type="Proteomes" id="UP000049472">
    <property type="component" value="Unassembled WGS sequence"/>
</dbReference>
<keyword evidence="1" id="KW-0812">Transmembrane</keyword>
<keyword evidence="1" id="KW-1133">Transmembrane helix</keyword>
<dbReference type="AlphaFoldDB" id="A0A0M6WMS3"/>
<feature type="transmembrane region" description="Helical" evidence="1">
    <location>
        <begin position="100"/>
        <end position="122"/>
    </location>
</feature>
<accession>A0A0M6WMS3</accession>
<organism evidence="2 3">
    <name type="scientific">Agathobacter rectalis</name>
    <dbReference type="NCBI Taxonomy" id="39491"/>
    <lineage>
        <taxon>Bacteria</taxon>
        <taxon>Bacillati</taxon>
        <taxon>Bacillota</taxon>
        <taxon>Clostridia</taxon>
        <taxon>Lachnospirales</taxon>
        <taxon>Lachnospiraceae</taxon>
        <taxon>Agathobacter</taxon>
    </lineage>
</organism>
<dbReference type="RefSeq" id="WP_055061886.1">
    <property type="nucleotide sequence ID" value="NZ_CVRQ01000020.1"/>
</dbReference>
<name>A0A0M6WMS3_9FIRM</name>